<organism evidence="1 2">
    <name type="scientific">Streptantibioticus parmotrematis</name>
    <dbReference type="NCBI Taxonomy" id="2873249"/>
    <lineage>
        <taxon>Bacteria</taxon>
        <taxon>Bacillati</taxon>
        <taxon>Actinomycetota</taxon>
        <taxon>Actinomycetes</taxon>
        <taxon>Kitasatosporales</taxon>
        <taxon>Streptomycetaceae</taxon>
        <taxon>Streptantibioticus</taxon>
    </lineage>
</organism>
<evidence type="ECO:0000313" key="2">
    <source>
        <dbReference type="Proteomes" id="UP001198565"/>
    </source>
</evidence>
<keyword evidence="2" id="KW-1185">Reference proteome</keyword>
<sequence length="230" mass="24471">MAGRDASRAVLFDVDGTLMDTVYLHTVAWWEALRQNGHDVPTSAIHRAIGMGSDHLLAHLLGPGRDTARDDDISAAHGVLYGQYWSRLAPLDGASDLLRACADRGWSVVLASSAKPAEFQVMRDALDADDVIDAVTKSDDVEAGKPAPDLVERALERADVPARHAVFVGDAVWDAQAAGRAGVRCLGVLSGGFPRQDLLDAGAEEVYDGPRDLLTHLEDSLLGKPSALGD</sequence>
<dbReference type="Gene3D" id="1.10.150.240">
    <property type="entry name" value="Putative phosphatase, domain 2"/>
    <property type="match status" value="1"/>
</dbReference>
<dbReference type="PANTHER" id="PTHR43434">
    <property type="entry name" value="PHOSPHOGLYCOLATE PHOSPHATASE"/>
    <property type="match status" value="1"/>
</dbReference>
<dbReference type="InterPro" id="IPR050155">
    <property type="entry name" value="HAD-like_hydrolase_sf"/>
</dbReference>
<name>A0ABS7QK12_9ACTN</name>
<dbReference type="Pfam" id="PF00702">
    <property type="entry name" value="Hydrolase"/>
    <property type="match status" value="1"/>
</dbReference>
<proteinExistence type="predicted"/>
<dbReference type="PANTHER" id="PTHR43434:SF16">
    <property type="entry name" value="BLL8046 PROTEIN"/>
    <property type="match status" value="1"/>
</dbReference>
<dbReference type="EMBL" id="JAINVZ010000001">
    <property type="protein sequence ID" value="MBY8883506.1"/>
    <property type="molecule type" value="Genomic_DNA"/>
</dbReference>
<dbReference type="SFLD" id="SFLDG01129">
    <property type="entry name" value="C1.5:_HAD__Beta-PGM__Phosphata"/>
    <property type="match status" value="1"/>
</dbReference>
<dbReference type="NCBIfam" id="TIGR01509">
    <property type="entry name" value="HAD-SF-IA-v3"/>
    <property type="match status" value="1"/>
</dbReference>
<dbReference type="SUPFAM" id="SSF56784">
    <property type="entry name" value="HAD-like"/>
    <property type="match status" value="1"/>
</dbReference>
<dbReference type="Gene3D" id="3.40.50.1000">
    <property type="entry name" value="HAD superfamily/HAD-like"/>
    <property type="match status" value="1"/>
</dbReference>
<protein>
    <submittedName>
        <fullName evidence="1">HAD family hydrolase</fullName>
    </submittedName>
</protein>
<dbReference type="SFLD" id="SFLDG01135">
    <property type="entry name" value="C1.5.6:_HAD__Beta-PGM__Phospha"/>
    <property type="match status" value="1"/>
</dbReference>
<reference evidence="1 2" key="1">
    <citation type="submission" date="2021-08" db="EMBL/GenBank/DDBJ databases">
        <title>Streptomyces sp. PTM05 isolated from lichen.</title>
        <authorList>
            <person name="Somphong A."/>
            <person name="Phongsopitanun W."/>
            <person name="Tanasupawat S."/>
        </authorList>
    </citation>
    <scope>NUCLEOTIDE SEQUENCE [LARGE SCALE GENOMIC DNA]</scope>
    <source>
        <strain evidence="1 2">Ptm05</strain>
    </source>
</reference>
<dbReference type="InterPro" id="IPR023214">
    <property type="entry name" value="HAD_sf"/>
</dbReference>
<dbReference type="GO" id="GO:0016787">
    <property type="term" value="F:hydrolase activity"/>
    <property type="evidence" value="ECO:0007669"/>
    <property type="project" value="UniProtKB-KW"/>
</dbReference>
<evidence type="ECO:0000313" key="1">
    <source>
        <dbReference type="EMBL" id="MBY8883506.1"/>
    </source>
</evidence>
<dbReference type="InterPro" id="IPR006439">
    <property type="entry name" value="HAD-SF_hydro_IA"/>
</dbReference>
<dbReference type="InterPro" id="IPR023198">
    <property type="entry name" value="PGP-like_dom2"/>
</dbReference>
<dbReference type="RefSeq" id="WP_222973131.1">
    <property type="nucleotide sequence ID" value="NZ_JAINVZ010000001.1"/>
</dbReference>
<dbReference type="Proteomes" id="UP001198565">
    <property type="component" value="Unassembled WGS sequence"/>
</dbReference>
<dbReference type="SFLD" id="SFLDS00003">
    <property type="entry name" value="Haloacid_Dehalogenase"/>
    <property type="match status" value="1"/>
</dbReference>
<keyword evidence="1" id="KW-0378">Hydrolase</keyword>
<accession>A0ABS7QK12</accession>
<gene>
    <name evidence="1" type="ORF">K7472_01425</name>
</gene>
<comment type="caution">
    <text evidence="1">The sequence shown here is derived from an EMBL/GenBank/DDBJ whole genome shotgun (WGS) entry which is preliminary data.</text>
</comment>
<dbReference type="InterPro" id="IPR036412">
    <property type="entry name" value="HAD-like_sf"/>
</dbReference>